<sequence>GTGTGQCQVLGYFGYWVESLGYVLGLMVKKHRDQRRSSRTDVSLSELVMVMGNRRRCGQ</sequence>
<dbReference type="Proteomes" id="UP000824469">
    <property type="component" value="Unassembled WGS sequence"/>
</dbReference>
<organism evidence="2 3">
    <name type="scientific">Taxus chinensis</name>
    <name type="common">Chinese yew</name>
    <name type="synonym">Taxus wallichiana var. chinensis</name>
    <dbReference type="NCBI Taxonomy" id="29808"/>
    <lineage>
        <taxon>Eukaryota</taxon>
        <taxon>Viridiplantae</taxon>
        <taxon>Streptophyta</taxon>
        <taxon>Embryophyta</taxon>
        <taxon>Tracheophyta</taxon>
        <taxon>Spermatophyta</taxon>
        <taxon>Pinopsida</taxon>
        <taxon>Pinidae</taxon>
        <taxon>Conifers II</taxon>
        <taxon>Cupressales</taxon>
        <taxon>Taxaceae</taxon>
        <taxon>Taxus</taxon>
    </lineage>
</organism>
<dbReference type="AlphaFoldDB" id="A0AA38GTM5"/>
<keyword evidence="1" id="KW-0472">Membrane</keyword>
<evidence type="ECO:0000313" key="2">
    <source>
        <dbReference type="EMBL" id="KAH9327580.1"/>
    </source>
</evidence>
<protein>
    <submittedName>
        <fullName evidence="2">Uncharacterized protein</fullName>
    </submittedName>
</protein>
<comment type="caution">
    <text evidence="2">The sequence shown here is derived from an EMBL/GenBank/DDBJ whole genome shotgun (WGS) entry which is preliminary data.</text>
</comment>
<feature type="non-terminal residue" evidence="2">
    <location>
        <position position="1"/>
    </location>
</feature>
<feature type="non-terminal residue" evidence="2">
    <location>
        <position position="59"/>
    </location>
</feature>
<keyword evidence="3" id="KW-1185">Reference proteome</keyword>
<reference evidence="2 3" key="1">
    <citation type="journal article" date="2021" name="Nat. Plants">
        <title>The Taxus genome provides insights into paclitaxel biosynthesis.</title>
        <authorList>
            <person name="Xiong X."/>
            <person name="Gou J."/>
            <person name="Liao Q."/>
            <person name="Li Y."/>
            <person name="Zhou Q."/>
            <person name="Bi G."/>
            <person name="Li C."/>
            <person name="Du R."/>
            <person name="Wang X."/>
            <person name="Sun T."/>
            <person name="Guo L."/>
            <person name="Liang H."/>
            <person name="Lu P."/>
            <person name="Wu Y."/>
            <person name="Zhang Z."/>
            <person name="Ro D.K."/>
            <person name="Shang Y."/>
            <person name="Huang S."/>
            <person name="Yan J."/>
        </authorList>
    </citation>
    <scope>NUCLEOTIDE SEQUENCE [LARGE SCALE GENOMIC DNA]</scope>
    <source>
        <strain evidence="2">Ta-2019</strain>
    </source>
</reference>
<proteinExistence type="predicted"/>
<keyword evidence="1" id="KW-0812">Transmembrane</keyword>
<keyword evidence="1" id="KW-1133">Transmembrane helix</keyword>
<accession>A0AA38GTM5</accession>
<gene>
    <name evidence="2" type="ORF">KI387_007758</name>
</gene>
<name>A0AA38GTM5_TAXCH</name>
<evidence type="ECO:0000313" key="3">
    <source>
        <dbReference type="Proteomes" id="UP000824469"/>
    </source>
</evidence>
<evidence type="ECO:0000256" key="1">
    <source>
        <dbReference type="SAM" id="Phobius"/>
    </source>
</evidence>
<dbReference type="EMBL" id="JAHRHJ020000002">
    <property type="protein sequence ID" value="KAH9327580.1"/>
    <property type="molecule type" value="Genomic_DNA"/>
</dbReference>
<feature type="transmembrane region" description="Helical" evidence="1">
    <location>
        <begin position="12"/>
        <end position="28"/>
    </location>
</feature>